<evidence type="ECO:0000313" key="2">
    <source>
        <dbReference type="Proteomes" id="UP001152799"/>
    </source>
</evidence>
<reference evidence="1" key="1">
    <citation type="submission" date="2022-01" db="EMBL/GenBank/DDBJ databases">
        <authorList>
            <person name="King R."/>
        </authorList>
    </citation>
    <scope>NUCLEOTIDE SEQUENCE</scope>
</reference>
<sequence length="110" mass="12626">MATDPASANEFKSLIKKRGCIKGKLTNFANYVAKIQGLKNAGSEIKDSDKVQFQERLNKIVNLYDDSFEPVQVEIEQLALDLNEQINLKTNFIQILQKQRFCSMRLNPLY</sequence>
<gene>
    <name evidence="1" type="ORF">CEUTPL_LOCUS6453</name>
</gene>
<name>A0A9N9MJ71_9CUCU</name>
<keyword evidence="2" id="KW-1185">Reference proteome</keyword>
<dbReference type="Proteomes" id="UP001152799">
    <property type="component" value="Chromosome 3"/>
</dbReference>
<dbReference type="OrthoDB" id="6927288at2759"/>
<protein>
    <submittedName>
        <fullName evidence="1">Uncharacterized protein</fullName>
    </submittedName>
</protein>
<accession>A0A9N9MJ71</accession>
<dbReference type="EMBL" id="OU892279">
    <property type="protein sequence ID" value="CAG9765853.1"/>
    <property type="molecule type" value="Genomic_DNA"/>
</dbReference>
<proteinExistence type="predicted"/>
<evidence type="ECO:0000313" key="1">
    <source>
        <dbReference type="EMBL" id="CAG9765853.1"/>
    </source>
</evidence>
<dbReference type="AlphaFoldDB" id="A0A9N9MJ71"/>
<organism evidence="1 2">
    <name type="scientific">Ceutorhynchus assimilis</name>
    <name type="common">cabbage seed weevil</name>
    <dbReference type="NCBI Taxonomy" id="467358"/>
    <lineage>
        <taxon>Eukaryota</taxon>
        <taxon>Metazoa</taxon>
        <taxon>Ecdysozoa</taxon>
        <taxon>Arthropoda</taxon>
        <taxon>Hexapoda</taxon>
        <taxon>Insecta</taxon>
        <taxon>Pterygota</taxon>
        <taxon>Neoptera</taxon>
        <taxon>Endopterygota</taxon>
        <taxon>Coleoptera</taxon>
        <taxon>Polyphaga</taxon>
        <taxon>Cucujiformia</taxon>
        <taxon>Curculionidae</taxon>
        <taxon>Ceutorhynchinae</taxon>
        <taxon>Ceutorhynchus</taxon>
    </lineage>
</organism>